<keyword evidence="6" id="KW-1185">Reference proteome</keyword>
<accession>A0A1G6ZFN0</accession>
<dbReference type="OrthoDB" id="9770457at2"/>
<organism evidence="5 6">
    <name type="scientific">Mucilaginibacter pineti</name>
    <dbReference type="NCBI Taxonomy" id="1391627"/>
    <lineage>
        <taxon>Bacteria</taxon>
        <taxon>Pseudomonadati</taxon>
        <taxon>Bacteroidota</taxon>
        <taxon>Sphingobacteriia</taxon>
        <taxon>Sphingobacteriales</taxon>
        <taxon>Sphingobacteriaceae</taxon>
        <taxon>Mucilaginibacter</taxon>
    </lineage>
</organism>
<name>A0A1G6ZFN0_9SPHI</name>
<dbReference type="Pfam" id="PF00535">
    <property type="entry name" value="Glycos_transf_2"/>
    <property type="match status" value="1"/>
</dbReference>
<evidence type="ECO:0000256" key="1">
    <source>
        <dbReference type="ARBA" id="ARBA00006739"/>
    </source>
</evidence>
<proteinExistence type="inferred from homology"/>
<evidence type="ECO:0000259" key="4">
    <source>
        <dbReference type="Pfam" id="PF00535"/>
    </source>
</evidence>
<keyword evidence="3 5" id="KW-0808">Transferase</keyword>
<dbReference type="PANTHER" id="PTHR43179">
    <property type="entry name" value="RHAMNOSYLTRANSFERASE WBBL"/>
    <property type="match status" value="1"/>
</dbReference>
<dbReference type="AlphaFoldDB" id="A0A1G6ZFN0"/>
<dbReference type="EMBL" id="FNAI01000003">
    <property type="protein sequence ID" value="SDE01057.1"/>
    <property type="molecule type" value="Genomic_DNA"/>
</dbReference>
<dbReference type="InterPro" id="IPR029044">
    <property type="entry name" value="Nucleotide-diphossugar_trans"/>
</dbReference>
<feature type="domain" description="Glycosyltransferase 2-like" evidence="4">
    <location>
        <begin position="8"/>
        <end position="148"/>
    </location>
</feature>
<dbReference type="Gene3D" id="3.90.550.10">
    <property type="entry name" value="Spore Coat Polysaccharide Biosynthesis Protein SpsA, Chain A"/>
    <property type="match status" value="1"/>
</dbReference>
<keyword evidence="2" id="KW-0328">Glycosyltransferase</keyword>
<sequence>MSIGKVISVVIPIYNRLEITKQGLSYIDKAVNHYNNKFPLKATVNIVIVDDGSTDGSYEWIKANYPEVIVLKTDGNLWWTGAVNHGIQYVLDNFKESQGVILQNDDVVVDQDWIEKLLTDVENNPTSLVGCATSTLKNNGKLTYGGRRLHPWFATEKIINEGSDKTKFPPGFVSQSFDLYGRGLYIPIAVFKKIGLFNNANFKHRGDMDIPLRAKKAGFSLLVSYDALVYELPEHTYGLDIKKSVSFKEAVKLLTDFRSSNNIKFIYQYSLIATNNAFQFTVFFMSNLFYNVRRVGWRLVSNSFLSPKSK</sequence>
<evidence type="ECO:0000256" key="2">
    <source>
        <dbReference type="ARBA" id="ARBA00022676"/>
    </source>
</evidence>
<dbReference type="RefSeq" id="WP_091148287.1">
    <property type="nucleotide sequence ID" value="NZ_FNAI01000003.1"/>
</dbReference>
<gene>
    <name evidence="5" type="ORF">SAMN05216464_103325</name>
</gene>
<dbReference type="PANTHER" id="PTHR43179:SF12">
    <property type="entry name" value="GALACTOFURANOSYLTRANSFERASE GLFT2"/>
    <property type="match status" value="1"/>
</dbReference>
<dbReference type="GO" id="GO:0016757">
    <property type="term" value="F:glycosyltransferase activity"/>
    <property type="evidence" value="ECO:0007669"/>
    <property type="project" value="UniProtKB-KW"/>
</dbReference>
<dbReference type="InterPro" id="IPR001173">
    <property type="entry name" value="Glyco_trans_2-like"/>
</dbReference>
<protein>
    <submittedName>
        <fullName evidence="5">Glycosyltransferase, GT2 family</fullName>
    </submittedName>
</protein>
<evidence type="ECO:0000256" key="3">
    <source>
        <dbReference type="ARBA" id="ARBA00022679"/>
    </source>
</evidence>
<dbReference type="SUPFAM" id="SSF53448">
    <property type="entry name" value="Nucleotide-diphospho-sugar transferases"/>
    <property type="match status" value="1"/>
</dbReference>
<dbReference type="STRING" id="1391627.SAMN05216464_103325"/>
<evidence type="ECO:0000313" key="6">
    <source>
        <dbReference type="Proteomes" id="UP000199072"/>
    </source>
</evidence>
<comment type="similarity">
    <text evidence="1">Belongs to the glycosyltransferase 2 family.</text>
</comment>
<evidence type="ECO:0000313" key="5">
    <source>
        <dbReference type="EMBL" id="SDE01057.1"/>
    </source>
</evidence>
<reference evidence="5 6" key="1">
    <citation type="submission" date="2016-10" db="EMBL/GenBank/DDBJ databases">
        <authorList>
            <person name="de Groot N.N."/>
        </authorList>
    </citation>
    <scope>NUCLEOTIDE SEQUENCE [LARGE SCALE GENOMIC DNA]</scope>
    <source>
        <strain evidence="5 6">47C3B</strain>
    </source>
</reference>
<dbReference type="Proteomes" id="UP000199072">
    <property type="component" value="Unassembled WGS sequence"/>
</dbReference>